<feature type="transmembrane region" description="Helical" evidence="7">
    <location>
        <begin position="68"/>
        <end position="86"/>
    </location>
</feature>
<keyword evidence="6 7" id="KW-0472">Membrane</keyword>
<dbReference type="CDD" id="cd06261">
    <property type="entry name" value="TM_PBP2"/>
    <property type="match status" value="1"/>
</dbReference>
<dbReference type="InterPro" id="IPR035906">
    <property type="entry name" value="MetI-like_sf"/>
</dbReference>
<feature type="transmembrane region" description="Helical" evidence="7">
    <location>
        <begin position="34"/>
        <end position="56"/>
    </location>
</feature>
<dbReference type="AlphaFoldDB" id="A0A1I5YXH5"/>
<dbReference type="InterPro" id="IPR000515">
    <property type="entry name" value="MetI-like"/>
</dbReference>
<evidence type="ECO:0000256" key="1">
    <source>
        <dbReference type="ARBA" id="ARBA00004651"/>
    </source>
</evidence>
<dbReference type="RefSeq" id="WP_143094103.1">
    <property type="nucleotide sequence ID" value="NZ_FOXR01000075.1"/>
</dbReference>
<organism evidence="9 10">
    <name type="scientific">Caldicoprobacter faecalis</name>
    <dbReference type="NCBI Taxonomy" id="937334"/>
    <lineage>
        <taxon>Bacteria</taxon>
        <taxon>Bacillati</taxon>
        <taxon>Bacillota</taxon>
        <taxon>Clostridia</taxon>
        <taxon>Caldicoprobacterales</taxon>
        <taxon>Caldicoprobacteraceae</taxon>
        <taxon>Caldicoprobacter</taxon>
    </lineage>
</organism>
<dbReference type="Gene3D" id="1.10.3720.10">
    <property type="entry name" value="MetI-like"/>
    <property type="match status" value="1"/>
</dbReference>
<comment type="subcellular location">
    <subcellularLocation>
        <location evidence="1 7">Cell membrane</location>
        <topology evidence="1 7">Multi-pass membrane protein</topology>
    </subcellularLocation>
</comment>
<dbReference type="EMBL" id="FOXR01000075">
    <property type="protein sequence ID" value="SFQ48914.1"/>
    <property type="molecule type" value="Genomic_DNA"/>
</dbReference>
<accession>A0A1I5YXH5</accession>
<dbReference type="GO" id="GO:0055085">
    <property type="term" value="P:transmembrane transport"/>
    <property type="evidence" value="ECO:0007669"/>
    <property type="project" value="InterPro"/>
</dbReference>
<dbReference type="PANTHER" id="PTHR43744">
    <property type="entry name" value="ABC TRANSPORTER PERMEASE PROTEIN MG189-RELATED-RELATED"/>
    <property type="match status" value="1"/>
</dbReference>
<comment type="similarity">
    <text evidence="7">Belongs to the binding-protein-dependent transport system permease family.</text>
</comment>
<keyword evidence="10" id="KW-1185">Reference proteome</keyword>
<dbReference type="PANTHER" id="PTHR43744:SF9">
    <property type="entry name" value="POLYGALACTURONAN_RHAMNOGALACTURONAN TRANSPORT SYSTEM PERMEASE PROTEIN YTCP"/>
    <property type="match status" value="1"/>
</dbReference>
<dbReference type="PROSITE" id="PS50928">
    <property type="entry name" value="ABC_TM1"/>
    <property type="match status" value="1"/>
</dbReference>
<feature type="domain" description="ABC transmembrane type-1" evidence="8">
    <location>
        <begin position="30"/>
        <end position="225"/>
    </location>
</feature>
<evidence type="ECO:0000256" key="6">
    <source>
        <dbReference type="ARBA" id="ARBA00023136"/>
    </source>
</evidence>
<dbReference type="STRING" id="937334.SAMN05444406_1751"/>
<protein>
    <submittedName>
        <fullName evidence="9">Carbohydrate ABC transporter membrane protein 2, CUT1 family</fullName>
    </submittedName>
</protein>
<reference evidence="9 10" key="1">
    <citation type="submission" date="2016-10" db="EMBL/GenBank/DDBJ databases">
        <authorList>
            <person name="de Groot N.N."/>
        </authorList>
    </citation>
    <scope>NUCLEOTIDE SEQUENCE [LARGE SCALE GENOMIC DNA]</scope>
    <source>
        <strain evidence="9 10">DSM 20678</strain>
    </source>
</reference>
<evidence type="ECO:0000313" key="9">
    <source>
        <dbReference type="EMBL" id="SFQ48914.1"/>
    </source>
</evidence>
<gene>
    <name evidence="9" type="ORF">SAMN05444406_1751</name>
</gene>
<evidence type="ECO:0000256" key="7">
    <source>
        <dbReference type="RuleBase" id="RU363032"/>
    </source>
</evidence>
<evidence type="ECO:0000259" key="8">
    <source>
        <dbReference type="PROSITE" id="PS50928"/>
    </source>
</evidence>
<proteinExistence type="inferred from homology"/>
<evidence type="ECO:0000256" key="3">
    <source>
        <dbReference type="ARBA" id="ARBA00022475"/>
    </source>
</evidence>
<dbReference type="Proteomes" id="UP000198577">
    <property type="component" value="Unassembled WGS sequence"/>
</dbReference>
<keyword evidence="4 7" id="KW-0812">Transmembrane</keyword>
<keyword evidence="5 7" id="KW-1133">Transmembrane helix</keyword>
<dbReference type="OrthoDB" id="9815445at2"/>
<keyword evidence="3" id="KW-1003">Cell membrane</keyword>
<dbReference type="GO" id="GO:0005886">
    <property type="term" value="C:plasma membrane"/>
    <property type="evidence" value="ECO:0007669"/>
    <property type="project" value="UniProtKB-SubCell"/>
</dbReference>
<evidence type="ECO:0000256" key="4">
    <source>
        <dbReference type="ARBA" id="ARBA00022692"/>
    </source>
</evidence>
<sequence length="241" mass="26778">LYHKREDVSIFLCRKMLIFQGSELIFYVRSLSSVYVSLLSTALQVILSALGGYILVQKELPFQRMMTSFILLTMMIPGDLTLISIYQVNKQLGLLNSYTGLIVNGLISAFCILLMRNYFLTVPASLAESARLDGASEFRIYWNIFLPLSIPGLATVSFLEFVGKWNSIMIPATLITEQRLYTLPLMLKSIIVDSSSISGIPPAPDNAVMAAIVISSIPLVFVYIFAQRFLLEGITLGASKE</sequence>
<feature type="transmembrane region" description="Helical" evidence="7">
    <location>
        <begin position="207"/>
        <end position="226"/>
    </location>
</feature>
<feature type="transmembrane region" description="Helical" evidence="7">
    <location>
        <begin position="140"/>
        <end position="159"/>
    </location>
</feature>
<dbReference type="SUPFAM" id="SSF161098">
    <property type="entry name" value="MetI-like"/>
    <property type="match status" value="1"/>
</dbReference>
<keyword evidence="2 7" id="KW-0813">Transport</keyword>
<dbReference type="Pfam" id="PF00528">
    <property type="entry name" value="BPD_transp_1"/>
    <property type="match status" value="1"/>
</dbReference>
<evidence type="ECO:0000256" key="2">
    <source>
        <dbReference type="ARBA" id="ARBA00022448"/>
    </source>
</evidence>
<evidence type="ECO:0000313" key="10">
    <source>
        <dbReference type="Proteomes" id="UP000198577"/>
    </source>
</evidence>
<evidence type="ECO:0000256" key="5">
    <source>
        <dbReference type="ARBA" id="ARBA00022989"/>
    </source>
</evidence>
<name>A0A1I5YXH5_9FIRM</name>
<feature type="transmembrane region" description="Helical" evidence="7">
    <location>
        <begin position="98"/>
        <end position="119"/>
    </location>
</feature>
<feature type="non-terminal residue" evidence="9">
    <location>
        <position position="1"/>
    </location>
</feature>